<dbReference type="EMBL" id="MLAW01000016">
    <property type="protein sequence ID" value="OJJ25512.1"/>
    <property type="molecule type" value="Genomic_DNA"/>
</dbReference>
<organism evidence="2 3">
    <name type="scientific">Roseofilum reptotaenium AO1-A</name>
    <dbReference type="NCBI Taxonomy" id="1925591"/>
    <lineage>
        <taxon>Bacteria</taxon>
        <taxon>Bacillati</taxon>
        <taxon>Cyanobacteriota</taxon>
        <taxon>Cyanophyceae</taxon>
        <taxon>Desertifilales</taxon>
        <taxon>Desertifilaceae</taxon>
        <taxon>Roseofilum</taxon>
    </lineage>
</organism>
<name>A0A1L9QS93_9CYAN</name>
<dbReference type="CDD" id="cd03801">
    <property type="entry name" value="GT4_PimA-like"/>
    <property type="match status" value="1"/>
</dbReference>
<gene>
    <name evidence="2" type="ORF">BI308_11115</name>
</gene>
<protein>
    <submittedName>
        <fullName evidence="2">Uncharacterized protein</fullName>
    </submittedName>
</protein>
<evidence type="ECO:0000313" key="3">
    <source>
        <dbReference type="Proteomes" id="UP000183940"/>
    </source>
</evidence>
<dbReference type="Proteomes" id="UP000183940">
    <property type="component" value="Unassembled WGS sequence"/>
</dbReference>
<dbReference type="GO" id="GO:0009103">
    <property type="term" value="P:lipopolysaccharide biosynthetic process"/>
    <property type="evidence" value="ECO:0007669"/>
    <property type="project" value="TreeGrafter"/>
</dbReference>
<keyword evidence="1" id="KW-0808">Transferase</keyword>
<evidence type="ECO:0000313" key="2">
    <source>
        <dbReference type="EMBL" id="OJJ25512.1"/>
    </source>
</evidence>
<dbReference type="STRING" id="1925591.BI308_11115"/>
<dbReference type="Gene3D" id="3.40.50.2000">
    <property type="entry name" value="Glycogen Phosphorylase B"/>
    <property type="match status" value="2"/>
</dbReference>
<proteinExistence type="predicted"/>
<accession>A0A1L9QS93</accession>
<sequence length="391" mass="44665">MNQSLRILMVLHVPWDRNLGGSRVQLELADEFCKMGHQVEKFDVNDAFPDAQSSRISELIRPSFSTKAKEFIQANGKSFDVIDAHQGNVPFSKAELNFQGLLVARSVGLYAFCEDYFKLEEVKWPQKKKGNPITKVLRSWRKQREFPYYLSSLKTCDLINLPNGDELNYVRDILGLGYKSVFFPFGLSEQRQRAFFQATQPGGIRLLNKQVAFIGYWTPRKGSKDWPEIIMRTKAQVPDVRFLFLGTGLSPQEVLQDLNMPAYDWIEIIPSYESNMLPQLLSEATIGAFPSYMEGFGFAVLEKLACGLPTIAYDIPGPRDMLRPLDPSLMIPVGDLGKFTAKLIELLQLDEKKYNQLSQNCHKVSSIFSWPKIAKDHLQLYSQYLQSIQKN</sequence>
<dbReference type="SUPFAM" id="SSF53756">
    <property type="entry name" value="UDP-Glycosyltransferase/glycogen phosphorylase"/>
    <property type="match status" value="1"/>
</dbReference>
<dbReference type="PANTHER" id="PTHR46401:SF2">
    <property type="entry name" value="GLYCOSYLTRANSFERASE WBBK-RELATED"/>
    <property type="match status" value="1"/>
</dbReference>
<dbReference type="PANTHER" id="PTHR46401">
    <property type="entry name" value="GLYCOSYLTRANSFERASE WBBK-RELATED"/>
    <property type="match status" value="1"/>
</dbReference>
<evidence type="ECO:0000256" key="1">
    <source>
        <dbReference type="ARBA" id="ARBA00022679"/>
    </source>
</evidence>
<dbReference type="AlphaFoldDB" id="A0A1L9QS93"/>
<comment type="caution">
    <text evidence="2">The sequence shown here is derived from an EMBL/GenBank/DDBJ whole genome shotgun (WGS) entry which is preliminary data.</text>
</comment>
<reference evidence="2" key="1">
    <citation type="submission" date="2016-10" db="EMBL/GenBank/DDBJ databases">
        <title>CRISPR-Cas defence system in Roseofilum reptotaenium: evidence of a bacteriophage-cyanobacterium arms race in the coral black band disease.</title>
        <authorList>
            <person name="Buerger P."/>
            <person name="Wood-Charlson E.M."/>
            <person name="Weynberg K.D."/>
            <person name="Willis B."/>
            <person name="Van Oppen M.J."/>
        </authorList>
    </citation>
    <scope>NUCLEOTIDE SEQUENCE [LARGE SCALE GENOMIC DNA]</scope>
    <source>
        <strain evidence="2">AO1-A</strain>
    </source>
</reference>
<dbReference type="GO" id="GO:0016757">
    <property type="term" value="F:glycosyltransferase activity"/>
    <property type="evidence" value="ECO:0007669"/>
    <property type="project" value="TreeGrafter"/>
</dbReference>
<dbReference type="Pfam" id="PF13692">
    <property type="entry name" value="Glyco_trans_1_4"/>
    <property type="match status" value="1"/>
</dbReference>
<keyword evidence="3" id="KW-1185">Reference proteome</keyword>